<organism evidence="1 2">
    <name type="scientific">Halobellus rubicundus</name>
    <dbReference type="NCBI Taxonomy" id="2996466"/>
    <lineage>
        <taxon>Archaea</taxon>
        <taxon>Methanobacteriati</taxon>
        <taxon>Methanobacteriota</taxon>
        <taxon>Stenosarchaea group</taxon>
        <taxon>Halobacteria</taxon>
        <taxon>Halobacteriales</taxon>
        <taxon>Haloferacaceae</taxon>
        <taxon>Halobellus</taxon>
    </lineage>
</organism>
<gene>
    <name evidence="1" type="ORF">OS889_04605</name>
</gene>
<comment type="caution">
    <text evidence="1">The sequence shown here is derived from an EMBL/GenBank/DDBJ whole genome shotgun (WGS) entry which is preliminary data.</text>
</comment>
<dbReference type="Pfam" id="PF11848">
    <property type="entry name" value="DUF3368"/>
    <property type="match status" value="1"/>
</dbReference>
<accession>A0ABD5M8P1</accession>
<dbReference type="PANTHER" id="PTHR39550:SF1">
    <property type="entry name" value="SLL0658 PROTEIN"/>
    <property type="match status" value="1"/>
</dbReference>
<keyword evidence="2" id="KW-1185">Reference proteome</keyword>
<proteinExistence type="predicted"/>
<evidence type="ECO:0000313" key="1">
    <source>
        <dbReference type="EMBL" id="MFA1610282.1"/>
    </source>
</evidence>
<protein>
    <recommendedName>
        <fullName evidence="3">DUF3368 domain-containing protein</fullName>
    </recommendedName>
</protein>
<dbReference type="Proteomes" id="UP001570511">
    <property type="component" value="Unassembled WGS sequence"/>
</dbReference>
<evidence type="ECO:0000313" key="2">
    <source>
        <dbReference type="Proteomes" id="UP001570511"/>
    </source>
</evidence>
<dbReference type="AlphaFoldDB" id="A0ABD5M8P1"/>
<dbReference type="InterPro" id="IPR021799">
    <property type="entry name" value="PIN-like_prokaryotic"/>
</dbReference>
<dbReference type="RefSeq" id="WP_372387709.1">
    <property type="nucleotide sequence ID" value="NZ_JBGNYA010000001.1"/>
</dbReference>
<dbReference type="EMBL" id="JBGNYA010000001">
    <property type="protein sequence ID" value="MFA1610282.1"/>
    <property type="molecule type" value="Genomic_DNA"/>
</dbReference>
<dbReference type="PANTHER" id="PTHR39550">
    <property type="entry name" value="SLL0658 PROTEIN"/>
    <property type="match status" value="1"/>
</dbReference>
<reference evidence="1 2" key="1">
    <citation type="submission" date="2024-08" db="EMBL/GenBank/DDBJ databases">
        <title>Halobellus sp. MBLA0158 whole genome sequence.</title>
        <authorList>
            <person name="Hwang C.Y."/>
            <person name="Cho E.-S."/>
            <person name="Seo M.-J."/>
        </authorList>
    </citation>
    <scope>NUCLEOTIDE SEQUENCE [LARGE SCALE GENOMIC DNA]</scope>
    <source>
        <strain evidence="1 2">MBLA0158</strain>
    </source>
</reference>
<evidence type="ECO:0008006" key="3">
    <source>
        <dbReference type="Google" id="ProtNLM"/>
    </source>
</evidence>
<sequence length="194" mass="20952">METYLDATTLIALGSVGELGLLGALDGPLVTTPRVVDEVTTEPARYRVDQVLGEGDEGGRDRSENSRFDDVVRIRFQRAIPERYVTPAADLLGEEDRNGDVELIANVLRARDRGREIGVVSDDRRVRTVADGLDATVTGTLGVVIRAVREGIGADEAKSIVRALDSEGLHLTGELRDTAFSLIDEAARDHDGSI</sequence>
<name>A0ABD5M8P1_9EURY</name>